<feature type="domain" description="WYL" evidence="2">
    <location>
        <begin position="660"/>
        <end position="723"/>
    </location>
</feature>
<sequence>MPSAAPRTLADQLRGWSDERLGALLLARPDVAVPTPHDSAQLAARLSTRPSVLRALDGLTRLDLTVLEAVLHLAPTGSPTVADVVHAAPEAVGDALERLGDLTLVWGEPLRPVSVLGELLGVVQGASSDDAAELREGLSEPARAMLDHLDHEDAGGRTDTVSPVLRELLDARLVAWRGEDRRQVVLPWSVRVGLRGGRSTREDVDVPPPLETLDRPAQRVDRAAAGAAFELVRRTDLLLDHWGTTPPAVLRSGGLGVRDLRAVADLLQVSPTEAGLVVETAAAAGLLAVGATDEVDPAWLPTDAYDTWQEQPAADRWALLARAWLASPRMASLVGGRDEQDRPVNALTPELARGWLPALRHEALTELAGAEGGLAGEDGLTSLVARMRWRHPRRPTTRADAVRAVLEEAALVGITGRDALASPGRALGAGDDAAAALAPLLPEPVDHVLLQADLTAVAPGPLETALARSLGLLADVESRGGATTYRFTAASIRRAFDAGWSAGEVKDLLAAASRTDVPQALDYLVDDVSRRFGTLRAGVASAFLRSDDEAALSELLHRGTSLGLRRIAPTVLVSDTPLDVLLPRLRELGAAPVVEAADGTVRVARPDVHRARRRRRDHDAEPAEPQLDGSRLGVLVGAVRAGDRLAASRPAGQRATSPGDVLRLLRQSAEDGEQVRIGYVDNHGTHAERVVDPLRIDDGRLVAHDQRARETRTFAIHRIAEATRLG</sequence>
<dbReference type="Proteomes" id="UP000649179">
    <property type="component" value="Unassembled WGS sequence"/>
</dbReference>
<organism evidence="4 5">
    <name type="scientific">Marmoricola endophyticus</name>
    <dbReference type="NCBI Taxonomy" id="2040280"/>
    <lineage>
        <taxon>Bacteria</taxon>
        <taxon>Bacillati</taxon>
        <taxon>Actinomycetota</taxon>
        <taxon>Actinomycetes</taxon>
        <taxon>Propionibacteriales</taxon>
        <taxon>Nocardioidaceae</taxon>
        <taxon>Marmoricola</taxon>
    </lineage>
</organism>
<dbReference type="InterPro" id="IPR032830">
    <property type="entry name" value="XPB/Ssl2_N"/>
</dbReference>
<evidence type="ECO:0000256" key="1">
    <source>
        <dbReference type="SAM" id="MobiDB-lite"/>
    </source>
</evidence>
<dbReference type="EMBL" id="BMKQ01000001">
    <property type="protein sequence ID" value="GGF42053.1"/>
    <property type="molecule type" value="Genomic_DNA"/>
</dbReference>
<gene>
    <name evidence="4" type="ORF">GCM10011519_14850</name>
</gene>
<dbReference type="InterPro" id="IPR026881">
    <property type="entry name" value="WYL_dom"/>
</dbReference>
<evidence type="ECO:0000313" key="4">
    <source>
        <dbReference type="EMBL" id="GGF42053.1"/>
    </source>
</evidence>
<proteinExistence type="predicted"/>
<name>A0A917F2K1_9ACTN</name>
<evidence type="ECO:0000313" key="5">
    <source>
        <dbReference type="Proteomes" id="UP000649179"/>
    </source>
</evidence>
<protein>
    <recommendedName>
        <fullName evidence="6">Helicase XPB/Ssl2 N-terminal domain-containing protein</fullName>
    </recommendedName>
</protein>
<keyword evidence="5" id="KW-1185">Reference proteome</keyword>
<comment type="caution">
    <text evidence="4">The sequence shown here is derived from an EMBL/GenBank/DDBJ whole genome shotgun (WGS) entry which is preliminary data.</text>
</comment>
<dbReference type="PROSITE" id="PS52050">
    <property type="entry name" value="WYL"/>
    <property type="match status" value="1"/>
</dbReference>
<evidence type="ECO:0008006" key="6">
    <source>
        <dbReference type="Google" id="ProtNLM"/>
    </source>
</evidence>
<dbReference type="AlphaFoldDB" id="A0A917F2K1"/>
<evidence type="ECO:0000259" key="2">
    <source>
        <dbReference type="Pfam" id="PF13280"/>
    </source>
</evidence>
<feature type="region of interest" description="Disordered" evidence="1">
    <location>
        <begin position="606"/>
        <end position="627"/>
    </location>
</feature>
<dbReference type="Pfam" id="PF13625">
    <property type="entry name" value="Helicase_C_3"/>
    <property type="match status" value="1"/>
</dbReference>
<accession>A0A917F2K1</accession>
<reference evidence="4" key="2">
    <citation type="submission" date="2020-09" db="EMBL/GenBank/DDBJ databases">
        <authorList>
            <person name="Sun Q."/>
            <person name="Zhou Y."/>
        </authorList>
    </citation>
    <scope>NUCLEOTIDE SEQUENCE</scope>
    <source>
        <strain evidence="4">CGMCC 1.16067</strain>
    </source>
</reference>
<evidence type="ECO:0000259" key="3">
    <source>
        <dbReference type="Pfam" id="PF13625"/>
    </source>
</evidence>
<reference evidence="4" key="1">
    <citation type="journal article" date="2014" name="Int. J. Syst. Evol. Microbiol.">
        <title>Complete genome sequence of Corynebacterium casei LMG S-19264T (=DSM 44701T), isolated from a smear-ripened cheese.</title>
        <authorList>
            <consortium name="US DOE Joint Genome Institute (JGI-PGF)"/>
            <person name="Walter F."/>
            <person name="Albersmeier A."/>
            <person name="Kalinowski J."/>
            <person name="Ruckert C."/>
        </authorList>
    </citation>
    <scope>NUCLEOTIDE SEQUENCE</scope>
    <source>
        <strain evidence="4">CGMCC 1.16067</strain>
    </source>
</reference>
<feature type="domain" description="Helicase XPB/Ssl2 N-terminal" evidence="3">
    <location>
        <begin position="448"/>
        <end position="567"/>
    </location>
</feature>
<dbReference type="Pfam" id="PF13280">
    <property type="entry name" value="WYL"/>
    <property type="match status" value="1"/>
</dbReference>
<dbReference type="RefSeq" id="WP_188779201.1">
    <property type="nucleotide sequence ID" value="NZ_BMKQ01000001.1"/>
</dbReference>